<dbReference type="STRING" id="7918.ENSLOCP00000001236"/>
<proteinExistence type="predicted"/>
<dbReference type="eggNOG" id="ENOG502S5G9">
    <property type="taxonomic scope" value="Eukaryota"/>
</dbReference>
<protein>
    <submittedName>
        <fullName evidence="2">Thiamine triphosphatase</fullName>
    </submittedName>
</protein>
<evidence type="ECO:0000259" key="1">
    <source>
        <dbReference type="SMART" id="SM01118"/>
    </source>
</evidence>
<dbReference type="GO" id="GO:0050333">
    <property type="term" value="F:thiamine triphosphate phosphatase activity"/>
    <property type="evidence" value="ECO:0007669"/>
    <property type="project" value="Ensembl"/>
</dbReference>
<dbReference type="InterPro" id="IPR033469">
    <property type="entry name" value="CYTH-like_dom_sf"/>
</dbReference>
<dbReference type="GO" id="GO:0042357">
    <property type="term" value="P:thiamine diphosphate metabolic process"/>
    <property type="evidence" value="ECO:0000318"/>
    <property type="project" value="GO_Central"/>
</dbReference>
<dbReference type="InParanoid" id="W5LYM9"/>
<name>W5LYM9_LEPOC</name>
<dbReference type="GeneTree" id="ENSGT00390000005996"/>
<evidence type="ECO:0000313" key="3">
    <source>
        <dbReference type="Proteomes" id="UP000018468"/>
    </source>
</evidence>
<dbReference type="Pfam" id="PF01928">
    <property type="entry name" value="CYTH"/>
    <property type="match status" value="1"/>
</dbReference>
<dbReference type="OMA" id="HWLRHRE"/>
<dbReference type="Gene3D" id="2.40.320.10">
    <property type="entry name" value="Hypothetical Protein Pfu-838710-001"/>
    <property type="match status" value="1"/>
</dbReference>
<dbReference type="Ensembl" id="ENSLOCT00000001240.1">
    <property type="protein sequence ID" value="ENSLOCP00000001236.1"/>
    <property type="gene ID" value="ENSLOCG00000001092.1"/>
</dbReference>
<dbReference type="Bgee" id="ENSLOCG00000001092">
    <property type="expression patterns" value="Expressed in testis and 13 other cell types or tissues"/>
</dbReference>
<dbReference type="AlphaFoldDB" id="W5LYM9"/>
<reference evidence="2" key="3">
    <citation type="submission" date="2025-09" db="UniProtKB">
        <authorList>
            <consortium name="Ensembl"/>
        </authorList>
    </citation>
    <scope>IDENTIFICATION</scope>
</reference>
<reference evidence="2" key="2">
    <citation type="submission" date="2025-08" db="UniProtKB">
        <authorList>
            <consortium name="Ensembl"/>
        </authorList>
    </citation>
    <scope>IDENTIFICATION</scope>
</reference>
<dbReference type="Proteomes" id="UP000018468">
    <property type="component" value="Unassembled WGS sequence"/>
</dbReference>
<dbReference type="HOGENOM" id="CLU_105907_0_0_1"/>
<keyword evidence="3" id="KW-1185">Reference proteome</keyword>
<sequence>RERTERMSVEVERKFVCGPDIQTRLNDLAVAVCLGCAQFLDQYFDTPDCRLTLRDVWLRRRQGSWELKCRDGATRRRSAAESRQQERGGDALCTRYREITELAEVIARVREELREGDHEQAARVRDGQMSPSWVRELCLFPFAQFTTERCSYILPMEGEEEEVEGGGTRVDLDRTDFGFCVGEIEVLVQSPEEMDSALRKIERTAQRLG</sequence>
<accession>W5LYM9</accession>
<dbReference type="SMART" id="SM01118">
    <property type="entry name" value="CYTH"/>
    <property type="match status" value="1"/>
</dbReference>
<feature type="domain" description="CYTH" evidence="1">
    <location>
        <begin position="8"/>
        <end position="208"/>
    </location>
</feature>
<dbReference type="GO" id="GO:0000287">
    <property type="term" value="F:magnesium ion binding"/>
    <property type="evidence" value="ECO:0000318"/>
    <property type="project" value="GO_Central"/>
</dbReference>
<evidence type="ECO:0000313" key="2">
    <source>
        <dbReference type="Ensembl" id="ENSLOCP00000001236.1"/>
    </source>
</evidence>
<dbReference type="PANTHER" id="PTHR14586:SF1">
    <property type="entry name" value="THIAMINE-TRIPHOSPHATASE"/>
    <property type="match status" value="1"/>
</dbReference>
<reference evidence="3" key="1">
    <citation type="submission" date="2011-12" db="EMBL/GenBank/DDBJ databases">
        <title>The Draft Genome of Lepisosteus oculatus.</title>
        <authorList>
            <consortium name="The Broad Institute Genome Assembly &amp; Analysis Group"/>
            <consortium name="Computational R&amp;D Group"/>
            <consortium name="and Sequencing Platform"/>
            <person name="Di Palma F."/>
            <person name="Alfoldi J."/>
            <person name="Johnson J."/>
            <person name="Berlin A."/>
            <person name="Gnerre S."/>
            <person name="Jaffe D."/>
            <person name="MacCallum I."/>
            <person name="Young S."/>
            <person name="Walker B.J."/>
            <person name="Lander E.S."/>
            <person name="Lindblad-Toh K."/>
        </authorList>
    </citation>
    <scope>NUCLEOTIDE SEQUENCE [LARGE SCALE GENOMIC DNA]</scope>
</reference>
<dbReference type="InterPro" id="IPR039582">
    <property type="entry name" value="THTPA"/>
</dbReference>
<organism evidence="2 3">
    <name type="scientific">Lepisosteus oculatus</name>
    <name type="common">Spotted gar</name>
    <dbReference type="NCBI Taxonomy" id="7918"/>
    <lineage>
        <taxon>Eukaryota</taxon>
        <taxon>Metazoa</taxon>
        <taxon>Chordata</taxon>
        <taxon>Craniata</taxon>
        <taxon>Vertebrata</taxon>
        <taxon>Euteleostomi</taxon>
        <taxon>Actinopterygii</taxon>
        <taxon>Neopterygii</taxon>
        <taxon>Holostei</taxon>
        <taxon>Semionotiformes</taxon>
        <taxon>Lepisosteidae</taxon>
        <taxon>Lepisosteus</taxon>
    </lineage>
</organism>
<dbReference type="InterPro" id="IPR023577">
    <property type="entry name" value="CYTH_domain"/>
</dbReference>
<dbReference type="SUPFAM" id="SSF55154">
    <property type="entry name" value="CYTH-like phosphatases"/>
    <property type="match status" value="1"/>
</dbReference>
<dbReference type="PANTHER" id="PTHR14586">
    <property type="entry name" value="THIAMINE-TRIPHOSPHATASE"/>
    <property type="match status" value="1"/>
</dbReference>